<accession>A0ABD5QAE4</accession>
<keyword evidence="1" id="KW-1133">Transmembrane helix</keyword>
<protein>
    <submittedName>
        <fullName evidence="2">Metal-dependent hydrolase</fullName>
    </submittedName>
</protein>
<sequence>MWPLGHAAVGYLLYSLSARARFGGRLATLPTVALLVGTQAPDLVDKPLAWYAGVLPTGRSLGHSLLVVVPICLAVYWLARRRGRAELGVAFGIGAVSHPLVDSVPALWSGTEVNYLLYPVVPVTEYEEGAPTLADLLAGSLGEPWFLLEFALAGAALLAWHRDGRPGLGTVERVLRRATRST</sequence>
<feature type="transmembrane region" description="Helical" evidence="1">
    <location>
        <begin position="60"/>
        <end position="79"/>
    </location>
</feature>
<reference evidence="2 3" key="1">
    <citation type="journal article" date="2019" name="Int. J. Syst. Evol. Microbiol.">
        <title>The Global Catalogue of Microorganisms (GCM) 10K type strain sequencing project: providing services to taxonomists for standard genome sequencing and annotation.</title>
        <authorList>
            <consortium name="The Broad Institute Genomics Platform"/>
            <consortium name="The Broad Institute Genome Sequencing Center for Infectious Disease"/>
            <person name="Wu L."/>
            <person name="Ma J."/>
        </authorList>
    </citation>
    <scope>NUCLEOTIDE SEQUENCE [LARGE SCALE GENOMIC DNA]</scope>
    <source>
        <strain evidence="2 3">CGMCC 1.15824</strain>
    </source>
</reference>
<keyword evidence="1" id="KW-0472">Membrane</keyword>
<comment type="caution">
    <text evidence="2">The sequence shown here is derived from an EMBL/GenBank/DDBJ whole genome shotgun (WGS) entry which is preliminary data.</text>
</comment>
<dbReference type="Proteomes" id="UP001595925">
    <property type="component" value="Unassembled WGS sequence"/>
</dbReference>
<dbReference type="InterPro" id="IPR007404">
    <property type="entry name" value="YdjM-like"/>
</dbReference>
<evidence type="ECO:0000313" key="2">
    <source>
        <dbReference type="EMBL" id="MFC4986653.1"/>
    </source>
</evidence>
<evidence type="ECO:0000313" key="3">
    <source>
        <dbReference type="Proteomes" id="UP001595925"/>
    </source>
</evidence>
<evidence type="ECO:0000256" key="1">
    <source>
        <dbReference type="SAM" id="Phobius"/>
    </source>
</evidence>
<keyword evidence="2" id="KW-0378">Hydrolase</keyword>
<keyword evidence="1" id="KW-0812">Transmembrane</keyword>
<keyword evidence="3" id="KW-1185">Reference proteome</keyword>
<organism evidence="2 3">
    <name type="scientific">Saliphagus infecundisoli</name>
    <dbReference type="NCBI Taxonomy" id="1849069"/>
    <lineage>
        <taxon>Archaea</taxon>
        <taxon>Methanobacteriati</taxon>
        <taxon>Methanobacteriota</taxon>
        <taxon>Stenosarchaea group</taxon>
        <taxon>Halobacteria</taxon>
        <taxon>Halobacteriales</taxon>
        <taxon>Natrialbaceae</taxon>
        <taxon>Saliphagus</taxon>
    </lineage>
</organism>
<dbReference type="Pfam" id="PF04307">
    <property type="entry name" value="YdjM"/>
    <property type="match status" value="1"/>
</dbReference>
<dbReference type="AlphaFoldDB" id="A0ABD5QAE4"/>
<proteinExistence type="predicted"/>
<dbReference type="EMBL" id="JBHSJG010000006">
    <property type="protein sequence ID" value="MFC4986653.1"/>
    <property type="molecule type" value="Genomic_DNA"/>
</dbReference>
<dbReference type="GO" id="GO:0016787">
    <property type="term" value="F:hydrolase activity"/>
    <property type="evidence" value="ECO:0007669"/>
    <property type="project" value="UniProtKB-KW"/>
</dbReference>
<dbReference type="RefSeq" id="WP_224827592.1">
    <property type="nucleotide sequence ID" value="NZ_JAIVEF010000002.1"/>
</dbReference>
<name>A0ABD5QAE4_9EURY</name>
<gene>
    <name evidence="2" type="ORF">ACFPFO_02435</name>
</gene>